<dbReference type="EMBL" id="CAJSTJ010000099">
    <property type="protein sequence ID" value="CAG7556539.1"/>
    <property type="molecule type" value="Genomic_DNA"/>
</dbReference>
<accession>A0A8J2NFG8</accession>
<protein>
    <submittedName>
        <fullName evidence="1">Uncharacterized protein</fullName>
    </submittedName>
</protein>
<evidence type="ECO:0000313" key="2">
    <source>
        <dbReference type="Proteomes" id="UP000693738"/>
    </source>
</evidence>
<dbReference type="AlphaFoldDB" id="A0A8J2NFG8"/>
<comment type="caution">
    <text evidence="1">The sequence shown here is derived from an EMBL/GenBank/DDBJ whole genome shotgun (WGS) entry which is preliminary data.</text>
</comment>
<name>A0A8J2NFG8_FUSEQ</name>
<dbReference type="Proteomes" id="UP000693738">
    <property type="component" value="Unassembled WGS sequence"/>
</dbReference>
<proteinExistence type="predicted"/>
<reference evidence="1" key="1">
    <citation type="submission" date="2021-05" db="EMBL/GenBank/DDBJ databases">
        <authorList>
            <person name="Khan N."/>
        </authorList>
    </citation>
    <scope>NUCLEOTIDE SEQUENCE</scope>
</reference>
<sequence>MAVSNIDKIVGPIIATVPIRVRVPSGKNSKTILAFLRGVQDAAAAVILFEQAGLQYMQNSQRQNEQVADGVENAVKPPHYGYVRDALRINFWVPDAVKRNAHNQDEDTDAAGPEYNQYHCSDAVAPQLGGG</sequence>
<evidence type="ECO:0000313" key="1">
    <source>
        <dbReference type="EMBL" id="CAG7556539.1"/>
    </source>
</evidence>
<organism evidence="1 2">
    <name type="scientific">Fusarium equiseti</name>
    <name type="common">Fusarium scirpi</name>
    <dbReference type="NCBI Taxonomy" id="61235"/>
    <lineage>
        <taxon>Eukaryota</taxon>
        <taxon>Fungi</taxon>
        <taxon>Dikarya</taxon>
        <taxon>Ascomycota</taxon>
        <taxon>Pezizomycotina</taxon>
        <taxon>Sordariomycetes</taxon>
        <taxon>Hypocreomycetidae</taxon>
        <taxon>Hypocreales</taxon>
        <taxon>Nectriaceae</taxon>
        <taxon>Fusarium</taxon>
        <taxon>Fusarium incarnatum-equiseti species complex</taxon>
    </lineage>
</organism>
<gene>
    <name evidence="1" type="ORF">FEQUK3_LOCUS2249</name>
</gene>